<keyword evidence="1" id="KW-0812">Transmembrane</keyword>
<name>A0ABS7CDF5_9BACL</name>
<proteinExistence type="predicted"/>
<sequence length="79" mass="8456">NNMGQVLSTAVSLMIVGLALPPRLKDVLYAGSDAVLNRTDLQLIIRGYQWALIALAAATILALAASLLREGRVQRIKAN</sequence>
<protein>
    <recommendedName>
        <fullName evidence="4">ABC transporter permease</fullName>
    </recommendedName>
</protein>
<organism evidence="2 3">
    <name type="scientific">Paenibacillus sepulcri</name>
    <dbReference type="NCBI Taxonomy" id="359917"/>
    <lineage>
        <taxon>Bacteria</taxon>
        <taxon>Bacillati</taxon>
        <taxon>Bacillota</taxon>
        <taxon>Bacilli</taxon>
        <taxon>Bacillales</taxon>
        <taxon>Paenibacillaceae</taxon>
        <taxon>Paenibacillus</taxon>
    </lineage>
</organism>
<dbReference type="Proteomes" id="UP001519887">
    <property type="component" value="Unassembled WGS sequence"/>
</dbReference>
<evidence type="ECO:0000313" key="2">
    <source>
        <dbReference type="EMBL" id="MBW7458962.1"/>
    </source>
</evidence>
<comment type="caution">
    <text evidence="2">The sequence shown here is derived from an EMBL/GenBank/DDBJ whole genome shotgun (WGS) entry which is preliminary data.</text>
</comment>
<reference evidence="2 3" key="1">
    <citation type="submission" date="2021-07" db="EMBL/GenBank/DDBJ databases">
        <title>Paenibacillus radiodurans sp. nov., isolated from the southeastern edge of Tengger Desert.</title>
        <authorList>
            <person name="Zhang G."/>
        </authorList>
    </citation>
    <scope>NUCLEOTIDE SEQUENCE [LARGE SCALE GENOMIC DNA]</scope>
    <source>
        <strain evidence="2 3">CCM 7311</strain>
    </source>
</reference>
<feature type="transmembrane region" description="Helical" evidence="1">
    <location>
        <begin position="43"/>
        <end position="68"/>
    </location>
</feature>
<evidence type="ECO:0000256" key="1">
    <source>
        <dbReference type="SAM" id="Phobius"/>
    </source>
</evidence>
<keyword evidence="1" id="KW-0472">Membrane</keyword>
<dbReference type="EMBL" id="JAHZIK010001421">
    <property type="protein sequence ID" value="MBW7458962.1"/>
    <property type="molecule type" value="Genomic_DNA"/>
</dbReference>
<evidence type="ECO:0000313" key="3">
    <source>
        <dbReference type="Proteomes" id="UP001519887"/>
    </source>
</evidence>
<feature type="non-terminal residue" evidence="2">
    <location>
        <position position="1"/>
    </location>
</feature>
<gene>
    <name evidence="2" type="ORF">K0U00_33430</name>
</gene>
<accession>A0ABS7CDF5</accession>
<keyword evidence="1" id="KW-1133">Transmembrane helix</keyword>
<keyword evidence="3" id="KW-1185">Reference proteome</keyword>
<evidence type="ECO:0008006" key="4">
    <source>
        <dbReference type="Google" id="ProtNLM"/>
    </source>
</evidence>